<comment type="caution">
    <text evidence="1">The sequence shown here is derived from an EMBL/GenBank/DDBJ whole genome shotgun (WGS) entry which is preliminary data.</text>
</comment>
<dbReference type="EMBL" id="LAZR01024724">
    <property type="protein sequence ID" value="KKL74219.1"/>
    <property type="molecule type" value="Genomic_DNA"/>
</dbReference>
<protein>
    <submittedName>
        <fullName evidence="1">Uncharacterized protein</fullName>
    </submittedName>
</protein>
<accession>A0A0F9EJK7</accession>
<proteinExistence type="predicted"/>
<gene>
    <name evidence="1" type="ORF">LCGC14_2067090</name>
</gene>
<sequence length="62" mass="7289">MTNLSAEVYTKRKELREIVNEMYRRGETEKALSWKHNIKAIDESIDANERLKLLNKALKEGI</sequence>
<reference evidence="1" key="1">
    <citation type="journal article" date="2015" name="Nature">
        <title>Complex archaea that bridge the gap between prokaryotes and eukaryotes.</title>
        <authorList>
            <person name="Spang A."/>
            <person name="Saw J.H."/>
            <person name="Jorgensen S.L."/>
            <person name="Zaremba-Niedzwiedzka K."/>
            <person name="Martijn J."/>
            <person name="Lind A.E."/>
            <person name="van Eijk R."/>
            <person name="Schleper C."/>
            <person name="Guy L."/>
            <person name="Ettema T.J."/>
        </authorList>
    </citation>
    <scope>NUCLEOTIDE SEQUENCE</scope>
</reference>
<dbReference type="AlphaFoldDB" id="A0A0F9EJK7"/>
<organism evidence="1">
    <name type="scientific">marine sediment metagenome</name>
    <dbReference type="NCBI Taxonomy" id="412755"/>
    <lineage>
        <taxon>unclassified sequences</taxon>
        <taxon>metagenomes</taxon>
        <taxon>ecological metagenomes</taxon>
    </lineage>
</organism>
<name>A0A0F9EJK7_9ZZZZ</name>
<evidence type="ECO:0000313" key="1">
    <source>
        <dbReference type="EMBL" id="KKL74219.1"/>
    </source>
</evidence>